<accession>A0A7J3PKX5</accession>
<gene>
    <name evidence="1" type="ORF">ENT92_02890</name>
</gene>
<protein>
    <recommendedName>
        <fullName evidence="2">Type I-D CRISPR-associated protein Cas5/Csc1</fullName>
    </recommendedName>
</protein>
<evidence type="ECO:0008006" key="2">
    <source>
        <dbReference type="Google" id="ProtNLM"/>
    </source>
</evidence>
<dbReference type="Pfam" id="PF26241">
    <property type="entry name" value="Cas_Csc1"/>
    <property type="match status" value="1"/>
</dbReference>
<name>A0A7J3PKX5_STAMA</name>
<dbReference type="AlphaFoldDB" id="A0A7J3PKX5"/>
<proteinExistence type="predicted"/>
<dbReference type="InterPro" id="IPR017576">
    <property type="entry name" value="CRISPR-assoc_prot_Csc1"/>
</dbReference>
<dbReference type="EMBL" id="DTAN01000112">
    <property type="protein sequence ID" value="HGU65144.1"/>
    <property type="molecule type" value="Genomic_DNA"/>
</dbReference>
<evidence type="ECO:0000313" key="1">
    <source>
        <dbReference type="EMBL" id="HGU65144.1"/>
    </source>
</evidence>
<reference evidence="1" key="1">
    <citation type="journal article" date="2020" name="mSystems">
        <title>Genome- and Community-Level Interaction Insights into Carbon Utilization and Element Cycling Functions of Hydrothermarchaeota in Hydrothermal Sediment.</title>
        <authorList>
            <person name="Zhou Z."/>
            <person name="Liu Y."/>
            <person name="Xu W."/>
            <person name="Pan J."/>
            <person name="Luo Z.H."/>
            <person name="Li M."/>
        </authorList>
    </citation>
    <scope>NUCLEOTIDE SEQUENCE [LARGE SCALE GENOMIC DNA]</scope>
    <source>
        <strain evidence="1">SpSt-622</strain>
    </source>
</reference>
<organism evidence="1">
    <name type="scientific">Staphylothermus marinus</name>
    <dbReference type="NCBI Taxonomy" id="2280"/>
    <lineage>
        <taxon>Archaea</taxon>
        <taxon>Thermoproteota</taxon>
        <taxon>Thermoprotei</taxon>
        <taxon>Desulfurococcales</taxon>
        <taxon>Desulfurococcaceae</taxon>
        <taxon>Staphylothermus</taxon>
    </lineage>
</organism>
<sequence length="241" mass="27737">MESSLENMYEVEELSFYLLELELQSVMWFSSLTQPHLKVFVQTQIPVIHNYPLLLAMKGYIVEESYVSKYNELKNTAPPSMLFNKLGLYVYPLMLEKIHYTRFLLSMAETDYVFYKLKTRLAVPIMTSYNALAPGTRGLTIAITPRDAKIPEKCVLRLGAKRFGVWRIMRTSRAYVHLINGPVKATTPFNIKDVKYLLSSPVVVLKHYAGDIAISGVFEKALEVRVRDRVFIKPIPFFISI</sequence>
<comment type="caution">
    <text evidence="1">The sequence shown here is derived from an EMBL/GenBank/DDBJ whole genome shotgun (WGS) entry which is preliminary data.</text>
</comment>